<keyword evidence="4" id="KW-1185">Reference proteome</keyword>
<evidence type="ECO:0000313" key="4">
    <source>
        <dbReference type="Proteomes" id="UP000694846"/>
    </source>
</evidence>
<dbReference type="Proteomes" id="UP000694846">
    <property type="component" value="Unplaced"/>
</dbReference>
<evidence type="ECO:0000256" key="1">
    <source>
        <dbReference type="SAM" id="Phobius"/>
    </source>
</evidence>
<dbReference type="OrthoDB" id="9981889at2759"/>
<gene>
    <name evidence="5" type="primary">LOC112680356</name>
    <name evidence="3" type="ORF">g.157721</name>
</gene>
<evidence type="ECO:0000259" key="2">
    <source>
        <dbReference type="Pfam" id="PF16020"/>
    </source>
</evidence>
<dbReference type="GeneID" id="112680356"/>
<name>A0A2S2QSW3_9HEMI</name>
<protein>
    <submittedName>
        <fullName evidence="5">Uncharacterized protein LOC112680356</fullName>
    </submittedName>
</protein>
<sequence length="110" mass="12765">MIIGKRILCGPQFFQRSLMLRTPLAFYGKKTQQPHPVCQYFNPVEYKHLTMDDMPVPICSWNEYHAKRNRSYNAVFAFGLVSLIGSIICVKETIFFNALPPPYPFDEDTD</sequence>
<proteinExistence type="predicted"/>
<evidence type="ECO:0000313" key="3">
    <source>
        <dbReference type="EMBL" id="MBY80753.1"/>
    </source>
</evidence>
<keyword evidence="1" id="KW-1133">Transmembrane helix</keyword>
<feature type="transmembrane region" description="Helical" evidence="1">
    <location>
        <begin position="74"/>
        <end position="96"/>
    </location>
</feature>
<feature type="domain" description="Deltamethrin resistance protein prag01" evidence="2">
    <location>
        <begin position="52"/>
        <end position="101"/>
    </location>
</feature>
<dbReference type="InterPro" id="IPR031973">
    <property type="entry name" value="Deltameth_res_prag01"/>
</dbReference>
<keyword evidence="1" id="KW-0812">Transmembrane</keyword>
<accession>A0A2S2QSW3</accession>
<evidence type="ECO:0000313" key="5">
    <source>
        <dbReference type="RefSeq" id="XP_025406211.1"/>
    </source>
</evidence>
<dbReference type="Pfam" id="PF16020">
    <property type="entry name" value="Deltameth_res"/>
    <property type="match status" value="1"/>
</dbReference>
<organism evidence="3">
    <name type="scientific">Sipha flava</name>
    <name type="common">yellow sugarcane aphid</name>
    <dbReference type="NCBI Taxonomy" id="143950"/>
    <lineage>
        <taxon>Eukaryota</taxon>
        <taxon>Metazoa</taxon>
        <taxon>Ecdysozoa</taxon>
        <taxon>Arthropoda</taxon>
        <taxon>Hexapoda</taxon>
        <taxon>Insecta</taxon>
        <taxon>Pterygota</taxon>
        <taxon>Neoptera</taxon>
        <taxon>Paraneoptera</taxon>
        <taxon>Hemiptera</taxon>
        <taxon>Sternorrhyncha</taxon>
        <taxon>Aphidomorpha</taxon>
        <taxon>Aphidoidea</taxon>
        <taxon>Aphididae</taxon>
        <taxon>Sipha</taxon>
    </lineage>
</organism>
<dbReference type="RefSeq" id="XP_025406211.1">
    <property type="nucleotide sequence ID" value="XM_025550426.1"/>
</dbReference>
<reference evidence="5" key="2">
    <citation type="submission" date="2025-04" db="UniProtKB">
        <authorList>
            <consortium name="RefSeq"/>
        </authorList>
    </citation>
    <scope>IDENTIFICATION</scope>
    <source>
        <tissue evidence="5">Whole body</tissue>
    </source>
</reference>
<dbReference type="EMBL" id="GGMS01011550">
    <property type="protein sequence ID" value="MBY80753.1"/>
    <property type="molecule type" value="Transcribed_RNA"/>
</dbReference>
<dbReference type="AlphaFoldDB" id="A0A2S2QSW3"/>
<keyword evidence="1" id="KW-0472">Membrane</keyword>
<reference evidence="3" key="1">
    <citation type="submission" date="2018-04" db="EMBL/GenBank/DDBJ databases">
        <title>Transcriptome assembly of Sipha flava.</title>
        <authorList>
            <person name="Scully E.D."/>
            <person name="Geib S.M."/>
            <person name="Palmer N.A."/>
            <person name="Koch K."/>
            <person name="Bradshaw J."/>
            <person name="Heng-Moss T."/>
            <person name="Sarath G."/>
        </authorList>
    </citation>
    <scope>NUCLEOTIDE SEQUENCE</scope>
</reference>